<gene>
    <name evidence="4" type="ORF">DLAC_08234</name>
</gene>
<dbReference type="GO" id="GO:0005509">
    <property type="term" value="F:calcium ion binding"/>
    <property type="evidence" value="ECO:0007669"/>
    <property type="project" value="InterPro"/>
</dbReference>
<dbReference type="Pfam" id="PF13499">
    <property type="entry name" value="EF-hand_7"/>
    <property type="match status" value="1"/>
</dbReference>
<evidence type="ECO:0000256" key="2">
    <source>
        <dbReference type="ARBA" id="ARBA00022837"/>
    </source>
</evidence>
<dbReference type="InterPro" id="IPR011992">
    <property type="entry name" value="EF-hand-dom_pair"/>
</dbReference>
<feature type="domain" description="EF-hand" evidence="3">
    <location>
        <begin position="43"/>
        <end position="78"/>
    </location>
</feature>
<organism evidence="4 5">
    <name type="scientific">Tieghemostelium lacteum</name>
    <name type="common">Slime mold</name>
    <name type="synonym">Dictyostelium lacteum</name>
    <dbReference type="NCBI Taxonomy" id="361077"/>
    <lineage>
        <taxon>Eukaryota</taxon>
        <taxon>Amoebozoa</taxon>
        <taxon>Evosea</taxon>
        <taxon>Eumycetozoa</taxon>
        <taxon>Dictyostelia</taxon>
        <taxon>Dictyosteliales</taxon>
        <taxon>Raperosteliaceae</taxon>
        <taxon>Tieghemostelium</taxon>
    </lineage>
</organism>
<dbReference type="PANTHER" id="PTHR23048:SF0">
    <property type="entry name" value="CALMODULIN LIKE 3"/>
    <property type="match status" value="1"/>
</dbReference>
<dbReference type="AlphaFoldDB" id="A0A151ZBN4"/>
<dbReference type="OMA" id="ECNTRFL"/>
<keyword evidence="5" id="KW-1185">Reference proteome</keyword>
<name>A0A151ZBN4_TIELA</name>
<evidence type="ECO:0000259" key="3">
    <source>
        <dbReference type="PROSITE" id="PS50222"/>
    </source>
</evidence>
<evidence type="ECO:0000256" key="1">
    <source>
        <dbReference type="ARBA" id="ARBA00022737"/>
    </source>
</evidence>
<dbReference type="EMBL" id="LODT01000035">
    <property type="protein sequence ID" value="KYQ91294.1"/>
    <property type="molecule type" value="Genomic_DNA"/>
</dbReference>
<feature type="domain" description="EF-hand" evidence="3">
    <location>
        <begin position="119"/>
        <end position="154"/>
    </location>
</feature>
<dbReference type="CDD" id="cd00051">
    <property type="entry name" value="EFh"/>
    <property type="match status" value="1"/>
</dbReference>
<dbReference type="InterPro" id="IPR050230">
    <property type="entry name" value="CALM/Myosin/TropC-like"/>
</dbReference>
<evidence type="ECO:0000313" key="5">
    <source>
        <dbReference type="Proteomes" id="UP000076078"/>
    </source>
</evidence>
<dbReference type="GO" id="GO:0016460">
    <property type="term" value="C:myosin II complex"/>
    <property type="evidence" value="ECO:0007669"/>
    <property type="project" value="TreeGrafter"/>
</dbReference>
<comment type="caution">
    <text evidence="4">The sequence shown here is derived from an EMBL/GenBank/DDBJ whole genome shotgun (WGS) entry which is preliminary data.</text>
</comment>
<feature type="domain" description="EF-hand" evidence="3">
    <location>
        <begin position="7"/>
        <end position="42"/>
    </location>
</feature>
<protein>
    <submittedName>
        <fullName evidence="4">Calcium-binding protein</fullName>
    </submittedName>
</protein>
<dbReference type="PROSITE" id="PS00018">
    <property type="entry name" value="EF_HAND_1"/>
    <property type="match status" value="2"/>
</dbReference>
<dbReference type="Gene3D" id="1.10.238.10">
    <property type="entry name" value="EF-hand"/>
    <property type="match status" value="2"/>
</dbReference>
<dbReference type="PROSITE" id="PS50222">
    <property type="entry name" value="EF_HAND_2"/>
    <property type="match status" value="4"/>
</dbReference>
<dbReference type="STRING" id="361077.A0A151ZBN4"/>
<dbReference type="InParanoid" id="A0A151ZBN4"/>
<dbReference type="InterPro" id="IPR002048">
    <property type="entry name" value="EF_hand_dom"/>
</dbReference>
<dbReference type="OrthoDB" id="20736at2759"/>
<dbReference type="InterPro" id="IPR018247">
    <property type="entry name" value="EF_Hand_1_Ca_BS"/>
</dbReference>
<dbReference type="PANTHER" id="PTHR23048">
    <property type="entry name" value="MYOSIN LIGHT CHAIN 1, 3"/>
    <property type="match status" value="1"/>
</dbReference>
<keyword evidence="2" id="KW-0106">Calcium</keyword>
<dbReference type="SMART" id="SM00054">
    <property type="entry name" value="EFh"/>
    <property type="match status" value="4"/>
</dbReference>
<keyword evidence="1" id="KW-0677">Repeat</keyword>
<accession>A0A151ZBN4</accession>
<feature type="domain" description="EF-hand" evidence="3">
    <location>
        <begin position="83"/>
        <end position="118"/>
    </location>
</feature>
<dbReference type="Proteomes" id="UP000076078">
    <property type="component" value="Unassembled WGS sequence"/>
</dbReference>
<dbReference type="FunCoup" id="A0A151ZBN4">
    <property type="interactions" value="2"/>
</dbReference>
<sequence>MSTFEKELNNHVSNFLKLYDANGDGKVTFEEVESSLKKQGSKNPTRVAKSIFKLIDKDGSNEIDVNEIKKHVMKLNQEKLEADIKADLEDFLKMYDSDGDKEVTFDEAYQVYENCGIKNPDRETMALFSIFDKDKSSTISIDEIKKILISKKFLGPQI</sequence>
<evidence type="ECO:0000313" key="4">
    <source>
        <dbReference type="EMBL" id="KYQ91294.1"/>
    </source>
</evidence>
<dbReference type="SUPFAM" id="SSF47473">
    <property type="entry name" value="EF-hand"/>
    <property type="match status" value="1"/>
</dbReference>
<reference evidence="4 5" key="1">
    <citation type="submission" date="2015-12" db="EMBL/GenBank/DDBJ databases">
        <title>Dictyostelia acquired genes for synthesis and detection of signals that induce cell-type specialization by lateral gene transfer from prokaryotes.</title>
        <authorList>
            <person name="Gloeckner G."/>
            <person name="Schaap P."/>
        </authorList>
    </citation>
    <scope>NUCLEOTIDE SEQUENCE [LARGE SCALE GENOMIC DNA]</scope>
    <source>
        <strain evidence="4 5">TK</strain>
    </source>
</reference>
<proteinExistence type="predicted"/>